<proteinExistence type="predicted"/>
<dbReference type="AlphaFoldDB" id="A0A8H7I4D3"/>
<sequence length="123" mass="14303">MDADKEWTELPNEMGQESPKYIMVLRWYWERWESLSQEDKFVEQLPERVEVEGVTFGRIAHYYTRGGLQVTGTAGLLAKLHGMATVHTVVTAYLYIAAYYRPGDRIFCLVTLEERLLRARSQA</sequence>
<dbReference type="EMBL" id="JACYCF010000042">
    <property type="protein sequence ID" value="KAF8748325.1"/>
    <property type="molecule type" value="Genomic_DNA"/>
</dbReference>
<name>A0A8H7I4D3_9AGAM</name>
<organism evidence="1 2">
    <name type="scientific">Rhizoctonia solani</name>
    <dbReference type="NCBI Taxonomy" id="456999"/>
    <lineage>
        <taxon>Eukaryota</taxon>
        <taxon>Fungi</taxon>
        <taxon>Dikarya</taxon>
        <taxon>Basidiomycota</taxon>
        <taxon>Agaricomycotina</taxon>
        <taxon>Agaricomycetes</taxon>
        <taxon>Cantharellales</taxon>
        <taxon>Ceratobasidiaceae</taxon>
        <taxon>Rhizoctonia</taxon>
    </lineage>
</organism>
<protein>
    <submittedName>
        <fullName evidence="1">Uncharacterized protein</fullName>
    </submittedName>
</protein>
<comment type="caution">
    <text evidence="1">The sequence shown here is derived from an EMBL/GenBank/DDBJ whole genome shotgun (WGS) entry which is preliminary data.</text>
</comment>
<reference evidence="1" key="1">
    <citation type="submission" date="2020-09" db="EMBL/GenBank/DDBJ databases">
        <title>Comparative genome analyses of four rice-infecting Rhizoctonia solani isolates reveal extensive enrichment of homogalacturonan modification genes.</title>
        <authorList>
            <person name="Lee D.-Y."/>
            <person name="Jeon J."/>
            <person name="Kim K.-T."/>
            <person name="Cheong K."/>
            <person name="Song H."/>
            <person name="Choi G."/>
            <person name="Ko J."/>
            <person name="Opiyo S.O."/>
            <person name="Zuo S."/>
            <person name="Madhav S."/>
            <person name="Lee Y.-H."/>
            <person name="Wang G.-L."/>
        </authorList>
    </citation>
    <scope>NUCLEOTIDE SEQUENCE</scope>
    <source>
        <strain evidence="1">AG1-IA B2</strain>
    </source>
</reference>
<accession>A0A8H7I4D3</accession>
<evidence type="ECO:0000313" key="1">
    <source>
        <dbReference type="EMBL" id="KAF8748325.1"/>
    </source>
</evidence>
<dbReference type="Proteomes" id="UP000614334">
    <property type="component" value="Unassembled WGS sequence"/>
</dbReference>
<evidence type="ECO:0000313" key="2">
    <source>
        <dbReference type="Proteomes" id="UP000614334"/>
    </source>
</evidence>
<gene>
    <name evidence="1" type="ORF">RHS01_10939</name>
</gene>